<dbReference type="GO" id="GO:0005777">
    <property type="term" value="C:peroxisome"/>
    <property type="evidence" value="ECO:0007669"/>
    <property type="project" value="InterPro"/>
</dbReference>
<gene>
    <name evidence="1" type="ORF">WUBG_09770</name>
</gene>
<dbReference type="EMBL" id="ADBV01005606">
    <property type="protein sequence ID" value="EJW79320.1"/>
    <property type="molecule type" value="Genomic_DNA"/>
</dbReference>
<dbReference type="Proteomes" id="UP000004810">
    <property type="component" value="Unassembled WGS sequence"/>
</dbReference>
<feature type="non-terminal residue" evidence="1">
    <location>
        <position position="1"/>
    </location>
</feature>
<dbReference type="PANTHER" id="PTHR14918:SF3">
    <property type="entry name" value="KICSTOR COMPLEX PROTEIN SZT2"/>
    <property type="match status" value="1"/>
</dbReference>
<proteinExistence type="predicted"/>
<sequence>QSWSQVYTFRVILTHDHPLPPRLFLFEEPNVKVTSQLSLAVFYDMLAQMTTFSLVHGQTYVNDNDNHIPKSFYIVKLNLETQLVVIKLAFLDGLTVSFREQVVREFRRNFSSLSIERSCFFTKMLEFADVGDDCATVAETMQLPALTIIDRPLEMILARYKKIPLILNRIIRLEKTDETNRDLILHNSLAKYFCCRRRLNEGFHIVYGDNGIINLVKHVDDMEQQLHCGSALLQYIIFPPTAIRPMRIMKEHLEKMPPLSKIVRIRGVETKKSVPSGNSTLKSDLDLQLMTEMWLEPLAVIDPQYVTWSGIIQQQ</sequence>
<feature type="non-terminal residue" evidence="1">
    <location>
        <position position="315"/>
    </location>
</feature>
<name>J9AXH8_WUCBA</name>
<comment type="caution">
    <text evidence="1">The sequence shown here is derived from an EMBL/GenBank/DDBJ whole genome shotgun (WGS) entry which is preliminary data.</text>
</comment>
<dbReference type="InterPro" id="IPR033228">
    <property type="entry name" value="SZT2"/>
</dbReference>
<organism evidence="1 2">
    <name type="scientific">Wuchereria bancrofti</name>
    <dbReference type="NCBI Taxonomy" id="6293"/>
    <lineage>
        <taxon>Eukaryota</taxon>
        <taxon>Metazoa</taxon>
        <taxon>Ecdysozoa</taxon>
        <taxon>Nematoda</taxon>
        <taxon>Chromadorea</taxon>
        <taxon>Rhabditida</taxon>
        <taxon>Spirurina</taxon>
        <taxon>Spiruromorpha</taxon>
        <taxon>Filarioidea</taxon>
        <taxon>Onchocercidae</taxon>
        <taxon>Wuchereria</taxon>
    </lineage>
</organism>
<accession>J9AXH8</accession>
<evidence type="ECO:0000313" key="1">
    <source>
        <dbReference type="EMBL" id="EJW79320.1"/>
    </source>
</evidence>
<evidence type="ECO:0000313" key="2">
    <source>
        <dbReference type="Proteomes" id="UP000004810"/>
    </source>
</evidence>
<dbReference type="PANTHER" id="PTHR14918">
    <property type="entry name" value="KICSTOR COMPLEX PROTEIN SZT2"/>
    <property type="match status" value="1"/>
</dbReference>
<reference evidence="2" key="1">
    <citation type="submission" date="2012-08" db="EMBL/GenBank/DDBJ databases">
        <title>The Genome Sequence of Wuchereria bancrofti.</title>
        <authorList>
            <person name="Nutman T.B."/>
            <person name="Fink D.L."/>
            <person name="Russ C."/>
            <person name="Young S."/>
            <person name="Zeng Q."/>
            <person name="Koehrsen M."/>
            <person name="Alvarado L."/>
            <person name="Berlin A."/>
            <person name="Chapman S.B."/>
            <person name="Chen Z."/>
            <person name="Freedman E."/>
            <person name="Gellesch M."/>
            <person name="Goldberg J."/>
            <person name="Griggs A."/>
            <person name="Gujja S."/>
            <person name="Heilman E.R."/>
            <person name="Heiman D."/>
            <person name="Hepburn T."/>
            <person name="Howarth C."/>
            <person name="Jen D."/>
            <person name="Larson L."/>
            <person name="Lewis B."/>
            <person name="Mehta T."/>
            <person name="Park D."/>
            <person name="Pearson M."/>
            <person name="Roberts A."/>
            <person name="Saif S."/>
            <person name="Shea T."/>
            <person name="Shenoy N."/>
            <person name="Sisk P."/>
            <person name="Stolte C."/>
            <person name="Sykes S."/>
            <person name="Walk T."/>
            <person name="White J."/>
            <person name="Yandava C."/>
            <person name="Haas B."/>
            <person name="Henn M.R."/>
            <person name="Nusbaum C."/>
            <person name="Birren B."/>
        </authorList>
    </citation>
    <scope>NUCLEOTIDE SEQUENCE [LARGE SCALE GENOMIC DNA]</scope>
    <source>
        <strain evidence="2">NA</strain>
    </source>
</reference>
<protein>
    <submittedName>
        <fullName evidence="1">Uncharacterized protein</fullName>
    </submittedName>
</protein>
<dbReference type="AlphaFoldDB" id="J9AXH8"/>